<organism evidence="4">
    <name type="scientific">Candidatus Kentrum eta</name>
    <dbReference type="NCBI Taxonomy" id="2126337"/>
    <lineage>
        <taxon>Bacteria</taxon>
        <taxon>Pseudomonadati</taxon>
        <taxon>Pseudomonadota</taxon>
        <taxon>Gammaproteobacteria</taxon>
        <taxon>Candidatus Kentrum</taxon>
    </lineage>
</organism>
<dbReference type="InterPro" id="IPR002559">
    <property type="entry name" value="Transposase_11"/>
</dbReference>
<sequence>MDRPLVAIDGKTLCGSRDRHNGHRAMHMVSAWANANCLSLGQVATDEKSNEITAIPKLLETLDIEGAIVSTDAMGCQKKSHSRSPHRERTIFLP</sequence>
<protein>
    <submittedName>
        <fullName evidence="4">Transposase DDE domain-containing protein</fullName>
    </submittedName>
</protein>
<evidence type="ECO:0000259" key="2">
    <source>
        <dbReference type="Pfam" id="PF01609"/>
    </source>
</evidence>
<dbReference type="AlphaFoldDB" id="A0A450VUV5"/>
<dbReference type="EMBL" id="CAADFJ010000525">
    <property type="protein sequence ID" value="VFK08562.1"/>
    <property type="molecule type" value="Genomic_DNA"/>
</dbReference>
<evidence type="ECO:0000313" key="4">
    <source>
        <dbReference type="EMBL" id="VFK08562.1"/>
    </source>
</evidence>
<dbReference type="InterPro" id="IPR047647">
    <property type="entry name" value="ISAs1_transpos"/>
</dbReference>
<feature type="compositionally biased region" description="Basic and acidic residues" evidence="1">
    <location>
        <begin position="85"/>
        <end position="94"/>
    </location>
</feature>
<dbReference type="NCBIfam" id="NF033564">
    <property type="entry name" value="transpos_ISAs1"/>
    <property type="match status" value="1"/>
</dbReference>
<feature type="region of interest" description="Disordered" evidence="1">
    <location>
        <begin position="75"/>
        <end position="94"/>
    </location>
</feature>
<dbReference type="PANTHER" id="PTHR30298">
    <property type="entry name" value="H REPEAT-ASSOCIATED PREDICTED TRANSPOSASE"/>
    <property type="match status" value="1"/>
</dbReference>
<dbReference type="Pfam" id="PF01609">
    <property type="entry name" value="DDE_Tnp_1"/>
    <property type="match status" value="1"/>
</dbReference>
<dbReference type="GO" id="GO:0004803">
    <property type="term" value="F:transposase activity"/>
    <property type="evidence" value="ECO:0007669"/>
    <property type="project" value="InterPro"/>
</dbReference>
<dbReference type="GO" id="GO:0003677">
    <property type="term" value="F:DNA binding"/>
    <property type="evidence" value="ECO:0007669"/>
    <property type="project" value="InterPro"/>
</dbReference>
<feature type="domain" description="Transposase IS4-like" evidence="2">
    <location>
        <begin position="3"/>
        <end position="75"/>
    </location>
</feature>
<gene>
    <name evidence="3" type="ORF">BECKH772A_GA0070896_105241</name>
    <name evidence="4" type="ORF">BECKH772C_GA0070978_105251</name>
</gene>
<evidence type="ECO:0000313" key="3">
    <source>
        <dbReference type="EMBL" id="VFK05271.1"/>
    </source>
</evidence>
<reference evidence="4" key="1">
    <citation type="submission" date="2019-02" db="EMBL/GenBank/DDBJ databases">
        <authorList>
            <person name="Gruber-Vodicka R. H."/>
            <person name="Seah K. B. B."/>
        </authorList>
    </citation>
    <scope>NUCLEOTIDE SEQUENCE</scope>
    <source>
        <strain evidence="4">BECK_SA2B12</strain>
        <strain evidence="3">BECK_SA2B15</strain>
    </source>
</reference>
<dbReference type="EMBL" id="CAADFG010000524">
    <property type="protein sequence ID" value="VFK05271.1"/>
    <property type="molecule type" value="Genomic_DNA"/>
</dbReference>
<proteinExistence type="predicted"/>
<dbReference type="PANTHER" id="PTHR30298:SF0">
    <property type="entry name" value="PROTEIN YBFL-RELATED"/>
    <property type="match status" value="1"/>
</dbReference>
<name>A0A450VUV5_9GAMM</name>
<dbReference type="InterPro" id="IPR051698">
    <property type="entry name" value="Transposase_11-like"/>
</dbReference>
<accession>A0A450VUV5</accession>
<dbReference type="GO" id="GO:0006313">
    <property type="term" value="P:DNA transposition"/>
    <property type="evidence" value="ECO:0007669"/>
    <property type="project" value="InterPro"/>
</dbReference>
<evidence type="ECO:0000256" key="1">
    <source>
        <dbReference type="SAM" id="MobiDB-lite"/>
    </source>
</evidence>